<gene>
    <name evidence="9" type="ORF">GV832_13885</name>
</gene>
<evidence type="ECO:0000256" key="7">
    <source>
        <dbReference type="SAM" id="Phobius"/>
    </source>
</evidence>
<feature type="compositionally biased region" description="Basic and acidic residues" evidence="6">
    <location>
        <begin position="58"/>
        <end position="72"/>
    </location>
</feature>
<feature type="domain" description="Type II secretion system protein GspF" evidence="8">
    <location>
        <begin position="184"/>
        <end position="312"/>
    </location>
</feature>
<evidence type="ECO:0000256" key="1">
    <source>
        <dbReference type="ARBA" id="ARBA00004651"/>
    </source>
</evidence>
<comment type="caution">
    <text evidence="9">The sequence shown here is derived from an EMBL/GenBank/DDBJ whole genome shotgun (WGS) entry which is preliminary data.</text>
</comment>
<organism evidence="9 10">
    <name type="scientific">Stagnihabitans tardus</name>
    <dbReference type="NCBI Taxonomy" id="2699202"/>
    <lineage>
        <taxon>Bacteria</taxon>
        <taxon>Pseudomonadati</taxon>
        <taxon>Pseudomonadota</taxon>
        <taxon>Alphaproteobacteria</taxon>
        <taxon>Rhodobacterales</taxon>
        <taxon>Paracoccaceae</taxon>
        <taxon>Stagnihabitans</taxon>
    </lineage>
</organism>
<keyword evidence="10" id="KW-1185">Reference proteome</keyword>
<evidence type="ECO:0000256" key="5">
    <source>
        <dbReference type="ARBA" id="ARBA00023136"/>
    </source>
</evidence>
<dbReference type="PANTHER" id="PTHR35007:SF2">
    <property type="entry name" value="PILUS ASSEMBLE PROTEIN"/>
    <property type="match status" value="1"/>
</dbReference>
<dbReference type="AlphaFoldDB" id="A0AAE4YEI3"/>
<keyword evidence="5 7" id="KW-0472">Membrane</keyword>
<accession>A0AAE4YEI3</accession>
<dbReference type="EMBL" id="JAABNR010000012">
    <property type="protein sequence ID" value="NBZ88679.1"/>
    <property type="molecule type" value="Genomic_DNA"/>
</dbReference>
<evidence type="ECO:0000256" key="6">
    <source>
        <dbReference type="SAM" id="MobiDB-lite"/>
    </source>
</evidence>
<evidence type="ECO:0000313" key="10">
    <source>
        <dbReference type="Proteomes" id="UP001193501"/>
    </source>
</evidence>
<protein>
    <submittedName>
        <fullName evidence="9">Type II secretion system F family protein</fullName>
    </submittedName>
</protein>
<feature type="transmembrane region" description="Helical" evidence="7">
    <location>
        <begin position="147"/>
        <end position="165"/>
    </location>
</feature>
<keyword evidence="3 7" id="KW-0812">Transmembrane</keyword>
<feature type="transmembrane region" description="Helical" evidence="7">
    <location>
        <begin position="115"/>
        <end position="135"/>
    </location>
</feature>
<reference evidence="9" key="1">
    <citation type="submission" date="2020-01" db="EMBL/GenBank/DDBJ databases">
        <authorList>
            <person name="Chen W.-M."/>
        </authorList>
    </citation>
    <scope>NUCLEOTIDE SEQUENCE</scope>
    <source>
        <strain evidence="9">CYK-10</strain>
    </source>
</reference>
<comment type="subcellular location">
    <subcellularLocation>
        <location evidence="1">Cell membrane</location>
        <topology evidence="1">Multi-pass membrane protein</topology>
    </subcellularLocation>
</comment>
<feature type="transmembrane region" description="Helical" evidence="7">
    <location>
        <begin position="295"/>
        <end position="319"/>
    </location>
</feature>
<evidence type="ECO:0000256" key="4">
    <source>
        <dbReference type="ARBA" id="ARBA00022989"/>
    </source>
</evidence>
<feature type="transmembrane region" description="Helical" evidence="7">
    <location>
        <begin position="20"/>
        <end position="38"/>
    </location>
</feature>
<sequence>MLDALQTTITAKLGPLGPLYVVGLLGLLLILAVLPQVMKRKPEPFEKLKAMRAPAADPKSKDKGQALRRGDGKVDKLQKFSAFLEPQDAETMSAARLRMVRAGYTNKNAVRMFHFAQFALGIGLLLAGLIYMVIVSQTSEVSTQFKILVVLIPGACGYYLPQYWVTRRVGERQKQIIQGFPDALDLMLVCIEAGQSLDQSINRMAKETRAGYPALADELDMVSHEVKAGKERVMVLKDMAERVNVPDVSSFVTTLVQSATYGTSISEALRVYSSEMRDKRVLRAEEKANTLPTKLTLGTMLFTVPPLMIILIGPSVMGITKMLAMGSP</sequence>
<evidence type="ECO:0000256" key="2">
    <source>
        <dbReference type="ARBA" id="ARBA00022475"/>
    </source>
</evidence>
<proteinExistence type="predicted"/>
<keyword evidence="4 7" id="KW-1133">Transmembrane helix</keyword>
<evidence type="ECO:0000256" key="3">
    <source>
        <dbReference type="ARBA" id="ARBA00022692"/>
    </source>
</evidence>
<dbReference type="Pfam" id="PF00482">
    <property type="entry name" value="T2SSF"/>
    <property type="match status" value="1"/>
</dbReference>
<feature type="region of interest" description="Disordered" evidence="6">
    <location>
        <begin position="48"/>
        <end position="72"/>
    </location>
</feature>
<dbReference type="Proteomes" id="UP001193501">
    <property type="component" value="Unassembled WGS sequence"/>
</dbReference>
<evidence type="ECO:0000313" key="9">
    <source>
        <dbReference type="EMBL" id="NBZ88679.1"/>
    </source>
</evidence>
<dbReference type="GO" id="GO:0005886">
    <property type="term" value="C:plasma membrane"/>
    <property type="evidence" value="ECO:0007669"/>
    <property type="project" value="UniProtKB-SubCell"/>
</dbReference>
<dbReference type="InterPro" id="IPR018076">
    <property type="entry name" value="T2SS_GspF_dom"/>
</dbReference>
<dbReference type="RefSeq" id="WP_168775492.1">
    <property type="nucleotide sequence ID" value="NZ_JAABNR010000012.1"/>
</dbReference>
<dbReference type="PANTHER" id="PTHR35007">
    <property type="entry name" value="INTEGRAL MEMBRANE PROTEIN-RELATED"/>
    <property type="match status" value="1"/>
</dbReference>
<name>A0AAE4YEI3_9RHOB</name>
<keyword evidence="2" id="KW-1003">Cell membrane</keyword>
<evidence type="ECO:0000259" key="8">
    <source>
        <dbReference type="Pfam" id="PF00482"/>
    </source>
</evidence>